<gene>
    <name evidence="3" type="ORF">LEP1GSC151_5075</name>
</gene>
<dbReference type="GO" id="GO:0016740">
    <property type="term" value="F:transferase activity"/>
    <property type="evidence" value="ECO:0007669"/>
    <property type="project" value="UniProtKB-KW"/>
</dbReference>
<dbReference type="PANTHER" id="PTHR42824:SF1">
    <property type="entry name" value="GLUTAMINE AMIDOTRANSFERASE YAFJ-RELATED"/>
    <property type="match status" value="1"/>
</dbReference>
<dbReference type="Pfam" id="PF13230">
    <property type="entry name" value="GATase_4"/>
    <property type="match status" value="1"/>
</dbReference>
<evidence type="ECO:0000259" key="2">
    <source>
        <dbReference type="PROSITE" id="PS51278"/>
    </source>
</evidence>
<evidence type="ECO:0000313" key="3">
    <source>
        <dbReference type="EMBL" id="EMG08535.1"/>
    </source>
</evidence>
<organism evidence="3 4">
    <name type="scientific">Leptospira interrogans serovar Grippotyphosa str. LT2186</name>
    <dbReference type="NCBI Taxonomy" id="1001599"/>
    <lineage>
        <taxon>Bacteria</taxon>
        <taxon>Pseudomonadati</taxon>
        <taxon>Spirochaetota</taxon>
        <taxon>Spirochaetia</taxon>
        <taxon>Leptospirales</taxon>
        <taxon>Leptospiraceae</taxon>
        <taxon>Leptospira</taxon>
    </lineage>
</organism>
<proteinExistence type="predicted"/>
<name>M3H750_LEPIR</name>
<protein>
    <submittedName>
        <fullName evidence="3">Glutamine amidotransferases class-II</fullName>
    </submittedName>
</protein>
<dbReference type="AlphaFoldDB" id="M3H750"/>
<reference evidence="3 4" key="1">
    <citation type="submission" date="2013-02" db="EMBL/GenBank/DDBJ databases">
        <authorList>
            <person name="Harkins D.M."/>
            <person name="Durkin A.S."/>
            <person name="Brinkac L.M."/>
            <person name="Haft D.H."/>
            <person name="Selengut J.D."/>
            <person name="Sanka R."/>
            <person name="DePew J."/>
            <person name="Purushe J."/>
            <person name="Tulsiani S.M."/>
            <person name="Graham G.C."/>
            <person name="Burns M.-A."/>
            <person name="Dohnt M.F."/>
            <person name="Smythe L.D."/>
            <person name="McKay D.B."/>
            <person name="Craig S.B."/>
            <person name="Vinetz J.M."/>
            <person name="Sutton G.G."/>
            <person name="Nierman W.C."/>
            <person name="Fouts D.E."/>
        </authorList>
    </citation>
    <scope>NUCLEOTIDE SEQUENCE [LARGE SCALE GENOMIC DNA]</scope>
    <source>
        <strain evidence="3 4">LT2186</strain>
    </source>
</reference>
<evidence type="ECO:0000313" key="4">
    <source>
        <dbReference type="Proteomes" id="UP000011776"/>
    </source>
</evidence>
<comment type="caution">
    <text evidence="3">The sequence shown here is derived from an EMBL/GenBank/DDBJ whole genome shotgun (WGS) entry which is preliminary data.</text>
</comment>
<keyword evidence="1 3" id="KW-0315">Glutamine amidotransferase</keyword>
<sequence>MCELLGMSANVPTDICFSLTGLVQRGGKTGPHRDGWGIAFYEGKGLRVFHDPEPGVESKIAAFVQKLPIKSETVISHIRKANHGKVELKNTHPFIREFWGSYWTFAHNGQFKKIKQEPLGDFHPVGSTDSEHAFCWLLGKLKRKFKTYPKKETELFKTIESLLWELHQKGVSNILLSDSKNLYAFCSTKLSWITRKSPFGKARLVDADLSVDFRKVTTPGDRVTVIATCPLTSNEEWTICKPGDFSVWRKVKSYFPINKIGI</sequence>
<feature type="domain" description="Glutamine amidotransferase type-2" evidence="2">
    <location>
        <begin position="2"/>
        <end position="262"/>
    </location>
</feature>
<dbReference type="InterPro" id="IPR029055">
    <property type="entry name" value="Ntn_hydrolases_N"/>
</dbReference>
<dbReference type="InterPro" id="IPR017932">
    <property type="entry name" value="GATase_2_dom"/>
</dbReference>
<dbReference type="PROSITE" id="PS51278">
    <property type="entry name" value="GATASE_TYPE_2"/>
    <property type="match status" value="1"/>
</dbReference>
<evidence type="ECO:0000256" key="1">
    <source>
        <dbReference type="ARBA" id="ARBA00022962"/>
    </source>
</evidence>
<dbReference type="InterPro" id="IPR026869">
    <property type="entry name" value="EgtC-like"/>
</dbReference>
<dbReference type="SUPFAM" id="SSF56235">
    <property type="entry name" value="N-terminal nucleophile aminohydrolases (Ntn hydrolases)"/>
    <property type="match status" value="1"/>
</dbReference>
<dbReference type="CDD" id="cd01908">
    <property type="entry name" value="YafJ"/>
    <property type="match status" value="1"/>
</dbReference>
<dbReference type="BioCyc" id="LINT1001599:G11K9-1982-MONOMER"/>
<dbReference type="PANTHER" id="PTHR42824">
    <property type="entry name" value="GLUTAMINE AMIDOTRANSFERASE"/>
    <property type="match status" value="1"/>
</dbReference>
<keyword evidence="3" id="KW-0808">Transferase</keyword>
<dbReference type="Proteomes" id="UP000011776">
    <property type="component" value="Unassembled WGS sequence"/>
</dbReference>
<dbReference type="Gene3D" id="3.60.20.10">
    <property type="entry name" value="Glutamine Phosphoribosylpyrophosphate, subunit 1, domain 1"/>
    <property type="match status" value="1"/>
</dbReference>
<dbReference type="EMBL" id="AFME02000373">
    <property type="protein sequence ID" value="EMG08535.1"/>
    <property type="molecule type" value="Genomic_DNA"/>
</dbReference>
<accession>M3H750</accession>